<comment type="caution">
    <text evidence="5">The sequence shown here is derived from an EMBL/GenBank/DDBJ whole genome shotgun (WGS) entry which is preliminary data.</text>
</comment>
<accession>A0ABS6UYS7</accession>
<dbReference type="PANTHER" id="PTHR37418:SF2">
    <property type="entry name" value="3-KETO-5-AMINOHEXANOATE CLEAVAGE ENZYME"/>
    <property type="match status" value="1"/>
</dbReference>
<keyword evidence="3" id="KW-0479">Metal-binding</keyword>
<keyword evidence="2" id="KW-0808">Transferase</keyword>
<proteinExistence type="predicted"/>
<dbReference type="InterPro" id="IPR008567">
    <property type="entry name" value="BKACE"/>
</dbReference>
<sequence length="287" mass="30586">MTVWLEAALNGPWGRDRQPGIPVTADEIVADALDAAAAGAAVVHFHAYDERTGRQRDDYEIYAPIIERIRARVDVVCCPTIPFAGSGDAAEPLSPAARFAAVEKLLEAGLIEWSVVDPGSVNISLADDVAQGREGFVYANPESHVRYGLALAAGHRMTPSYAIYEPGFLRLGAALHRASPGVPQPVYRFMFTEQFTFGLPPREWALQTYLRLLRDEAPGAPWMVAGLGVEIEPLIGAAVRAGGHVRVGLEDAPLGCPTGNRELVERAARLIADAGGGLATAAEVRAG</sequence>
<keyword evidence="4" id="KW-0862">Zinc</keyword>
<name>A0ABS6UYS7_9PSEU</name>
<evidence type="ECO:0000256" key="4">
    <source>
        <dbReference type="ARBA" id="ARBA00022833"/>
    </source>
</evidence>
<evidence type="ECO:0000256" key="2">
    <source>
        <dbReference type="ARBA" id="ARBA00022679"/>
    </source>
</evidence>
<evidence type="ECO:0000313" key="6">
    <source>
        <dbReference type="Proteomes" id="UP000694287"/>
    </source>
</evidence>
<dbReference type="RefSeq" id="WP_218616314.1">
    <property type="nucleotide sequence ID" value="NZ_JADQDK010000001.1"/>
</dbReference>
<evidence type="ECO:0000256" key="1">
    <source>
        <dbReference type="ARBA" id="ARBA00001947"/>
    </source>
</evidence>
<organism evidence="5 6">
    <name type="scientific">Pseudonocardia abyssalis</name>
    <dbReference type="NCBI Taxonomy" id="2792008"/>
    <lineage>
        <taxon>Bacteria</taxon>
        <taxon>Bacillati</taxon>
        <taxon>Actinomycetota</taxon>
        <taxon>Actinomycetes</taxon>
        <taxon>Pseudonocardiales</taxon>
        <taxon>Pseudonocardiaceae</taxon>
        <taxon>Pseudonocardia</taxon>
    </lineage>
</organism>
<reference evidence="5 6" key="1">
    <citation type="submission" date="2020-11" db="EMBL/GenBank/DDBJ databases">
        <title>Pseudonocardia abyssalis sp. nov. and Pseudonocardia oceani sp. nov., description and phylogenomic analysis of two novel actinomycetes isolated from the deep Southern Ocean.</title>
        <authorList>
            <person name="Parra J."/>
        </authorList>
    </citation>
    <scope>NUCLEOTIDE SEQUENCE [LARGE SCALE GENOMIC DNA]</scope>
    <source>
        <strain evidence="5 6">KRD-168</strain>
    </source>
</reference>
<dbReference type="Proteomes" id="UP000694287">
    <property type="component" value="Unassembled WGS sequence"/>
</dbReference>
<keyword evidence="6" id="KW-1185">Reference proteome</keyword>
<evidence type="ECO:0000256" key="3">
    <source>
        <dbReference type="ARBA" id="ARBA00022723"/>
    </source>
</evidence>
<evidence type="ECO:0000313" key="5">
    <source>
        <dbReference type="EMBL" id="MBW0137053.1"/>
    </source>
</evidence>
<protein>
    <submittedName>
        <fullName evidence="5">3-keto-5-aminohexanoate cleavage protein</fullName>
    </submittedName>
</protein>
<comment type="cofactor">
    <cofactor evidence="1">
        <name>Zn(2+)</name>
        <dbReference type="ChEBI" id="CHEBI:29105"/>
    </cofactor>
</comment>
<dbReference type="EMBL" id="JADQDK010000001">
    <property type="protein sequence ID" value="MBW0137053.1"/>
    <property type="molecule type" value="Genomic_DNA"/>
</dbReference>
<dbReference type="PANTHER" id="PTHR37418">
    <property type="entry name" value="3-KETO-5-AMINOHEXANOATE CLEAVAGE ENZYME-RELATED"/>
    <property type="match status" value="1"/>
</dbReference>
<gene>
    <name evidence="5" type="ORF">I4I81_22710</name>
</gene>
<dbReference type="Pfam" id="PF05853">
    <property type="entry name" value="BKACE"/>
    <property type="match status" value="1"/>
</dbReference>